<keyword evidence="3" id="KW-1185">Reference proteome</keyword>
<feature type="domain" description="DUF2169" evidence="1">
    <location>
        <begin position="22"/>
        <end position="305"/>
    </location>
</feature>
<evidence type="ECO:0000259" key="1">
    <source>
        <dbReference type="Pfam" id="PF09937"/>
    </source>
</evidence>
<gene>
    <name evidence="2" type="ORF">Poly41_14260</name>
</gene>
<evidence type="ECO:0000313" key="3">
    <source>
        <dbReference type="Proteomes" id="UP000319143"/>
    </source>
</evidence>
<sequence length="349" mass="38638">MLQIKNHTPFQPQLAVFANPAGVESVYVAVKAVFNVVGHAVRLADEQPELVVGDQYDGDPTQTSIKAAGEVTLCKPSTDVLIHGHAYAPGGRARESRIAIQVGSIEQSIDVIGDRVWDRRRVGPPQDFDRIPLVYERCYGGVLRRQDRDKPWPSVPSNPVGVGLSEEPGSAMPNFENPNHRLRRPGTSGKTVGFGPISPSWQPRLGYCGTYDEAYLKSRAPYLPTDFDERFFQCAVPELIPETYAVGGESVRLAGVTPNQSWAFDLPRIDLETISLFRGEESPISINLDTLTLYPDQQQFSMIYRGLMVVDKHLTDLARVDIVSRQFGLRQSVHSVAPDKHRDPIGVHG</sequence>
<dbReference type="RefSeq" id="WP_146525180.1">
    <property type="nucleotide sequence ID" value="NZ_SJPV01000002.1"/>
</dbReference>
<comment type="caution">
    <text evidence="2">The sequence shown here is derived from an EMBL/GenBank/DDBJ whole genome shotgun (WGS) entry which is preliminary data.</text>
</comment>
<dbReference type="Proteomes" id="UP000319143">
    <property type="component" value="Unassembled WGS sequence"/>
</dbReference>
<protein>
    <recommendedName>
        <fullName evidence="1">DUF2169 domain-containing protein</fullName>
    </recommendedName>
</protein>
<dbReference type="AlphaFoldDB" id="A0A5C6DTF2"/>
<evidence type="ECO:0000313" key="2">
    <source>
        <dbReference type="EMBL" id="TWU40593.1"/>
    </source>
</evidence>
<reference evidence="2 3" key="1">
    <citation type="submission" date="2019-02" db="EMBL/GenBank/DDBJ databases">
        <title>Deep-cultivation of Planctomycetes and their phenomic and genomic characterization uncovers novel biology.</title>
        <authorList>
            <person name="Wiegand S."/>
            <person name="Jogler M."/>
            <person name="Boedeker C."/>
            <person name="Pinto D."/>
            <person name="Vollmers J."/>
            <person name="Rivas-Marin E."/>
            <person name="Kohn T."/>
            <person name="Peeters S.H."/>
            <person name="Heuer A."/>
            <person name="Rast P."/>
            <person name="Oberbeckmann S."/>
            <person name="Bunk B."/>
            <person name="Jeske O."/>
            <person name="Meyerdierks A."/>
            <person name="Storesund J.E."/>
            <person name="Kallscheuer N."/>
            <person name="Luecker S."/>
            <person name="Lage O.M."/>
            <person name="Pohl T."/>
            <person name="Merkel B.J."/>
            <person name="Hornburger P."/>
            <person name="Mueller R.-W."/>
            <person name="Bruemmer F."/>
            <person name="Labrenz M."/>
            <person name="Spormann A.M."/>
            <person name="Op Den Camp H."/>
            <person name="Overmann J."/>
            <person name="Amann R."/>
            <person name="Jetten M.S.M."/>
            <person name="Mascher T."/>
            <person name="Medema M.H."/>
            <person name="Devos D.P."/>
            <person name="Kaster A.-K."/>
            <person name="Ovreas L."/>
            <person name="Rohde M."/>
            <person name="Galperin M.Y."/>
            <person name="Jogler C."/>
        </authorList>
    </citation>
    <scope>NUCLEOTIDE SEQUENCE [LARGE SCALE GENOMIC DNA]</scope>
    <source>
        <strain evidence="2 3">Poly41</strain>
    </source>
</reference>
<dbReference type="Pfam" id="PF09937">
    <property type="entry name" value="DUF2169"/>
    <property type="match status" value="1"/>
</dbReference>
<organism evidence="2 3">
    <name type="scientific">Novipirellula artificiosorum</name>
    <dbReference type="NCBI Taxonomy" id="2528016"/>
    <lineage>
        <taxon>Bacteria</taxon>
        <taxon>Pseudomonadati</taxon>
        <taxon>Planctomycetota</taxon>
        <taxon>Planctomycetia</taxon>
        <taxon>Pirellulales</taxon>
        <taxon>Pirellulaceae</taxon>
        <taxon>Novipirellula</taxon>
    </lineage>
</organism>
<accession>A0A5C6DTF2</accession>
<dbReference type="InterPro" id="IPR018683">
    <property type="entry name" value="DUF2169"/>
</dbReference>
<dbReference type="OrthoDB" id="237820at2"/>
<proteinExistence type="predicted"/>
<dbReference type="EMBL" id="SJPV01000002">
    <property type="protein sequence ID" value="TWU40593.1"/>
    <property type="molecule type" value="Genomic_DNA"/>
</dbReference>
<name>A0A5C6DTF2_9BACT</name>